<comment type="similarity">
    <text evidence="2 10">Belongs to the class-I aminoacyl-tRNA synthetase family.</text>
</comment>
<keyword evidence="6 10" id="KW-0067">ATP-binding</keyword>
<dbReference type="InterPro" id="IPR008925">
    <property type="entry name" value="aa_tRNA-synth_I_cd-bd_sf"/>
</dbReference>
<dbReference type="InterPro" id="IPR014729">
    <property type="entry name" value="Rossmann-like_a/b/a_fold"/>
</dbReference>
<dbReference type="HAMAP" id="MF_00177">
    <property type="entry name" value="Lys_tRNA_synth_class1"/>
    <property type="match status" value="1"/>
</dbReference>
<dbReference type="GO" id="GO:0004824">
    <property type="term" value="F:lysine-tRNA ligase activity"/>
    <property type="evidence" value="ECO:0007669"/>
    <property type="project" value="UniProtKB-UniRule"/>
</dbReference>
<evidence type="ECO:0000313" key="11">
    <source>
        <dbReference type="EMBL" id="RKT53813.1"/>
    </source>
</evidence>
<evidence type="ECO:0000256" key="8">
    <source>
        <dbReference type="ARBA" id="ARBA00023146"/>
    </source>
</evidence>
<keyword evidence="3 10" id="KW-0963">Cytoplasm</keyword>
<keyword evidence="4 10" id="KW-0436">Ligase</keyword>
<keyword evidence="5 10" id="KW-0547">Nucleotide-binding</keyword>
<dbReference type="EMBL" id="RBXO01000001">
    <property type="protein sequence ID" value="RKT53813.1"/>
    <property type="molecule type" value="Genomic_DNA"/>
</dbReference>
<comment type="subcellular location">
    <subcellularLocation>
        <location evidence="1 10">Cytoplasm</location>
    </subcellularLocation>
</comment>
<evidence type="ECO:0000256" key="10">
    <source>
        <dbReference type="HAMAP-Rule" id="MF_00177"/>
    </source>
</evidence>
<sequence>MSTKDGQDWVARKTDEVVAEADRRAPDKPVVCASGISPSGPIHLGNLREIMVPHLVADELHRRGRDRVHILSWDDYDRLRKVPAGVPPEFAEHIGRPLSAVPDPWGEYESWAERFKAPFRAALARLGVELREISQTEMYRSGAYADQVLRAMDARERIDALLSRYRTKGAEGGPSEEDYYPYRPYCHDCGRDETVVTGYDSAAATVDYRCRACGHTGTVRLREANSGKLVWKVDWPMRWAYEGVVFEGAGADHSSPGSSFTVGSAVVREVFGAEPPVYQAYSFVGIKGATKMSGSKGAVPTATDGLRVLEAPTLRWLYSRRKPEQAFSVDFGAEVVRLYDEWDRLNANVAAGKADAWEVSVLDRATVTSLGPLPRPARTVSFRLLAAAQDITAGDPVQLARILRDVDPELTPSAVEPRLSLAANWLAEHVAPEERTRVRAEPATADLAALTGEQRESLRLLHEHMDDDWSLDGLTRLVYGIPKLRAGLALEDKPTPEVAQAQKDFFRLMYHLLVDAERGPRLPTLLLSIGADRIRQLLPLD</sequence>
<evidence type="ECO:0000256" key="1">
    <source>
        <dbReference type="ARBA" id="ARBA00004496"/>
    </source>
</evidence>
<comment type="caution">
    <text evidence="10">Lacks conserved residue(s) required for the propagation of feature annotation.</text>
</comment>
<evidence type="ECO:0000256" key="3">
    <source>
        <dbReference type="ARBA" id="ARBA00022490"/>
    </source>
</evidence>
<dbReference type="GO" id="GO:0000049">
    <property type="term" value="F:tRNA binding"/>
    <property type="evidence" value="ECO:0007669"/>
    <property type="project" value="InterPro"/>
</dbReference>
<proteinExistence type="inferred from homology"/>
<dbReference type="Gene3D" id="3.40.50.620">
    <property type="entry name" value="HUPs"/>
    <property type="match status" value="2"/>
</dbReference>
<dbReference type="InterPro" id="IPR042078">
    <property type="entry name" value="Lys-tRNA-ligase_SC_fold"/>
</dbReference>
<feature type="short sequence motif" description="'HIGH' region" evidence="10">
    <location>
        <begin position="38"/>
        <end position="46"/>
    </location>
</feature>
<evidence type="ECO:0000256" key="6">
    <source>
        <dbReference type="ARBA" id="ARBA00022840"/>
    </source>
</evidence>
<dbReference type="InterPro" id="IPR020751">
    <property type="entry name" value="aa-tRNA-synth_I_codon-bd_sub2"/>
</dbReference>
<dbReference type="GO" id="GO:0005737">
    <property type="term" value="C:cytoplasm"/>
    <property type="evidence" value="ECO:0007669"/>
    <property type="project" value="UniProtKB-SubCell"/>
</dbReference>
<gene>
    <name evidence="10" type="primary">lysS</name>
    <name evidence="11" type="ORF">C8E97_2395</name>
</gene>
<dbReference type="OrthoDB" id="9803151at2"/>
<dbReference type="NCBIfam" id="TIGR00467">
    <property type="entry name" value="lysS_arch"/>
    <property type="match status" value="1"/>
</dbReference>
<accession>A0A495VZ61</accession>
<keyword evidence="8 10" id="KW-0030">Aminoacyl-tRNA synthetase</keyword>
<dbReference type="Pfam" id="PF01921">
    <property type="entry name" value="tRNA-synt_1f"/>
    <property type="match status" value="1"/>
</dbReference>
<dbReference type="PANTHER" id="PTHR37940:SF1">
    <property type="entry name" value="LYSINE--TRNA LIGASE"/>
    <property type="match status" value="1"/>
</dbReference>
<dbReference type="RefSeq" id="WP_121004580.1">
    <property type="nucleotide sequence ID" value="NZ_RBXO01000001.1"/>
</dbReference>
<evidence type="ECO:0000256" key="2">
    <source>
        <dbReference type="ARBA" id="ARBA00005594"/>
    </source>
</evidence>
<name>A0A495VZ61_9PSEU</name>
<dbReference type="SUPFAM" id="SSF48163">
    <property type="entry name" value="An anticodon-binding domain of class I aminoacyl-tRNA synthetases"/>
    <property type="match status" value="1"/>
</dbReference>
<dbReference type="Gene3D" id="6.10.20.10">
    <property type="entry name" value="Lysine tRNA ligase, stem contact fold domain"/>
    <property type="match status" value="1"/>
</dbReference>
<feature type="short sequence motif" description="'KMSKS' region" evidence="10">
    <location>
        <begin position="291"/>
        <end position="295"/>
    </location>
</feature>
<organism evidence="11 12">
    <name type="scientific">Saccharothrix australiensis</name>
    <dbReference type="NCBI Taxonomy" id="2072"/>
    <lineage>
        <taxon>Bacteria</taxon>
        <taxon>Bacillati</taxon>
        <taxon>Actinomycetota</taxon>
        <taxon>Actinomycetes</taxon>
        <taxon>Pseudonocardiales</taxon>
        <taxon>Pseudonocardiaceae</taxon>
        <taxon>Saccharothrix</taxon>
    </lineage>
</organism>
<keyword evidence="7 10" id="KW-0648">Protein biosynthesis</keyword>
<evidence type="ECO:0000256" key="7">
    <source>
        <dbReference type="ARBA" id="ARBA00022917"/>
    </source>
</evidence>
<dbReference type="EC" id="6.1.1.6" evidence="10"/>
<dbReference type="GO" id="GO:0005524">
    <property type="term" value="F:ATP binding"/>
    <property type="evidence" value="ECO:0007669"/>
    <property type="project" value="UniProtKB-UniRule"/>
</dbReference>
<protein>
    <recommendedName>
        <fullName evidence="10">Lysine--tRNA ligase</fullName>
        <ecNumber evidence="10">6.1.1.6</ecNumber>
    </recommendedName>
    <alternativeName>
        <fullName evidence="10">Lysyl-tRNA synthetase</fullName>
        <shortName evidence="10">LysRS</shortName>
    </alternativeName>
</protein>
<evidence type="ECO:0000313" key="12">
    <source>
        <dbReference type="Proteomes" id="UP000282084"/>
    </source>
</evidence>
<dbReference type="Proteomes" id="UP000282084">
    <property type="component" value="Unassembled WGS sequence"/>
</dbReference>
<keyword evidence="12" id="KW-1185">Reference proteome</keyword>
<dbReference type="AlphaFoldDB" id="A0A495VZ61"/>
<evidence type="ECO:0000256" key="9">
    <source>
        <dbReference type="ARBA" id="ARBA00048573"/>
    </source>
</evidence>
<evidence type="ECO:0000256" key="5">
    <source>
        <dbReference type="ARBA" id="ARBA00022741"/>
    </source>
</evidence>
<dbReference type="PANTHER" id="PTHR37940">
    <property type="entry name" value="LYSINE--TRNA LIGASE"/>
    <property type="match status" value="1"/>
</dbReference>
<dbReference type="Gene3D" id="1.10.10.350">
    <property type="match status" value="1"/>
</dbReference>
<dbReference type="SUPFAM" id="SSF52374">
    <property type="entry name" value="Nucleotidylyl transferase"/>
    <property type="match status" value="1"/>
</dbReference>
<dbReference type="GO" id="GO:0006430">
    <property type="term" value="P:lysyl-tRNA aminoacylation"/>
    <property type="evidence" value="ECO:0007669"/>
    <property type="project" value="UniProtKB-UniRule"/>
</dbReference>
<reference evidence="11 12" key="1">
    <citation type="submission" date="2018-10" db="EMBL/GenBank/DDBJ databases">
        <title>Sequencing the genomes of 1000 actinobacteria strains.</title>
        <authorList>
            <person name="Klenk H.-P."/>
        </authorList>
    </citation>
    <scope>NUCLEOTIDE SEQUENCE [LARGE SCALE GENOMIC DNA]</scope>
    <source>
        <strain evidence="11 12">DSM 43800</strain>
    </source>
</reference>
<dbReference type="PROSITE" id="PS00178">
    <property type="entry name" value="AA_TRNA_LIGASE_I"/>
    <property type="match status" value="1"/>
</dbReference>
<comment type="caution">
    <text evidence="11">The sequence shown here is derived from an EMBL/GenBank/DDBJ whole genome shotgun (WGS) entry which is preliminary data.</text>
</comment>
<comment type="catalytic activity">
    <reaction evidence="9 10">
        <text>tRNA(Lys) + L-lysine + ATP = L-lysyl-tRNA(Lys) + AMP + diphosphate</text>
        <dbReference type="Rhea" id="RHEA:20792"/>
        <dbReference type="Rhea" id="RHEA-COMP:9696"/>
        <dbReference type="Rhea" id="RHEA-COMP:9697"/>
        <dbReference type="ChEBI" id="CHEBI:30616"/>
        <dbReference type="ChEBI" id="CHEBI:32551"/>
        <dbReference type="ChEBI" id="CHEBI:33019"/>
        <dbReference type="ChEBI" id="CHEBI:78442"/>
        <dbReference type="ChEBI" id="CHEBI:78529"/>
        <dbReference type="ChEBI" id="CHEBI:456215"/>
        <dbReference type="EC" id="6.1.1.6"/>
    </reaction>
</comment>
<evidence type="ECO:0000256" key="4">
    <source>
        <dbReference type="ARBA" id="ARBA00022598"/>
    </source>
</evidence>
<dbReference type="InterPro" id="IPR002904">
    <property type="entry name" value="Lys-tRNA-ligase"/>
</dbReference>
<dbReference type="InterPro" id="IPR001412">
    <property type="entry name" value="aa-tRNA-synth_I_CS"/>
</dbReference>